<evidence type="ECO:0000313" key="1">
    <source>
        <dbReference type="EMBL" id="OGM21668.1"/>
    </source>
</evidence>
<sequence>MSEQQKKNEAGVVSNDLRGFQQLVYGTKYVDERDGKVHTIFGDTFVPDTPTGIEEARILLQPTESLVSSHVSDDGKVKVEKYATNVEGVFLFRNFYRETGTATWAQLAEGYTRLGEE</sequence>
<dbReference type="AlphaFoldDB" id="A0A1F7Y4U0"/>
<proteinExistence type="predicted"/>
<name>A0A1F7Y4U0_9BACT</name>
<comment type="caution">
    <text evidence="1">The sequence shown here is derived from an EMBL/GenBank/DDBJ whole genome shotgun (WGS) entry which is preliminary data.</text>
</comment>
<evidence type="ECO:0000313" key="2">
    <source>
        <dbReference type="Proteomes" id="UP000178419"/>
    </source>
</evidence>
<gene>
    <name evidence="1" type="ORF">A2714_02215</name>
</gene>
<organism evidence="1 2">
    <name type="scientific">Candidatus Woesebacteria bacterium RIFCSPHIGHO2_01_FULL_38_9</name>
    <dbReference type="NCBI Taxonomy" id="1802492"/>
    <lineage>
        <taxon>Bacteria</taxon>
        <taxon>Candidatus Woeseibacteriota</taxon>
    </lineage>
</organism>
<accession>A0A1F7Y4U0</accession>
<dbReference type="EMBL" id="MGGE01000010">
    <property type="protein sequence ID" value="OGM21668.1"/>
    <property type="molecule type" value="Genomic_DNA"/>
</dbReference>
<reference evidence="1 2" key="1">
    <citation type="journal article" date="2016" name="Nat. Commun.">
        <title>Thousands of microbial genomes shed light on interconnected biogeochemical processes in an aquifer system.</title>
        <authorList>
            <person name="Anantharaman K."/>
            <person name="Brown C.T."/>
            <person name="Hug L.A."/>
            <person name="Sharon I."/>
            <person name="Castelle C.J."/>
            <person name="Probst A.J."/>
            <person name="Thomas B.C."/>
            <person name="Singh A."/>
            <person name="Wilkins M.J."/>
            <person name="Karaoz U."/>
            <person name="Brodie E.L."/>
            <person name="Williams K.H."/>
            <person name="Hubbard S.S."/>
            <person name="Banfield J.F."/>
        </authorList>
    </citation>
    <scope>NUCLEOTIDE SEQUENCE [LARGE SCALE GENOMIC DNA]</scope>
</reference>
<dbReference type="Proteomes" id="UP000178419">
    <property type="component" value="Unassembled WGS sequence"/>
</dbReference>
<protein>
    <submittedName>
        <fullName evidence="1">Uncharacterized protein</fullName>
    </submittedName>
</protein>